<accession>A0ACB9AKH3</accession>
<name>A0ACB9AKH3_CICIN</name>
<organism evidence="1 2">
    <name type="scientific">Cichorium intybus</name>
    <name type="common">Chicory</name>
    <dbReference type="NCBI Taxonomy" id="13427"/>
    <lineage>
        <taxon>Eukaryota</taxon>
        <taxon>Viridiplantae</taxon>
        <taxon>Streptophyta</taxon>
        <taxon>Embryophyta</taxon>
        <taxon>Tracheophyta</taxon>
        <taxon>Spermatophyta</taxon>
        <taxon>Magnoliopsida</taxon>
        <taxon>eudicotyledons</taxon>
        <taxon>Gunneridae</taxon>
        <taxon>Pentapetalae</taxon>
        <taxon>asterids</taxon>
        <taxon>campanulids</taxon>
        <taxon>Asterales</taxon>
        <taxon>Asteraceae</taxon>
        <taxon>Cichorioideae</taxon>
        <taxon>Cichorieae</taxon>
        <taxon>Cichoriinae</taxon>
        <taxon>Cichorium</taxon>
    </lineage>
</organism>
<evidence type="ECO:0000313" key="1">
    <source>
        <dbReference type="EMBL" id="KAI3710367.1"/>
    </source>
</evidence>
<dbReference type="Proteomes" id="UP001055811">
    <property type="component" value="Linkage Group LG07"/>
</dbReference>
<dbReference type="EMBL" id="CM042015">
    <property type="protein sequence ID" value="KAI3710367.1"/>
    <property type="molecule type" value="Genomic_DNA"/>
</dbReference>
<evidence type="ECO:0000313" key="2">
    <source>
        <dbReference type="Proteomes" id="UP001055811"/>
    </source>
</evidence>
<keyword evidence="2" id="KW-1185">Reference proteome</keyword>
<sequence>MDRKISRHLFLLFRFMLKLLSYPQGHLWKNKSLKYLKYESMAEKHTTEELLNTTLVFEVEGGVLRSSSLFPYFMLVAFEGGGVLRGLVLFLFYPLVCLLSKDMGINIMVFICFFGVKKDNFMIGRTVLPKFFMEELGFEGFEVVMRCGRKVGLSELPMVMVEGFLKDYLGVDCVLGRDLKVVCGYFVGLMEEVPPSRSSFLMNDVFRERKGDNNFIGFGHSNKILDRHVFSLCKEIYVVSEAEKRRWRTLPRDRYPKPLIFHDGRIAPMPTYLTTLAIIIWIPFGFWLSILRIITLLSFPYTMSIPILSYTGMRGRTYIHSYDKDNVDNVDKVDKDPTTSKGKGTLYVCNHRTLLDPIYISMAIMKPVTAVTYSVSPLSEFLSPIKTSHLSRNKEKDSKMMEMVLSHGDLVVCPEGTTCREPYVLRFSPLFAEISNKIVPVALDAKVSMFYGTTASGFKFLDPLFFSLNPIAIYHIIILEKLPSANACGISRIEMANQVQRQIAEALGFQCTNLTRRDKYMILAGNEVKEKSGTINNTAAASISYHRLEILEPGSLRFLFQFEASTLPLITTVYLPSFTMPHHSLHSDIYCHVTYTRGSRCFLIRACDGDSIFDSFDFQHVMHLRVLKSMFEKKSTGHHLIRRENIASLPSGVCGDANATTTGDGHGAPCDGLMIQRTKTKRNMMM</sequence>
<protein>
    <submittedName>
        <fullName evidence="1">Uncharacterized protein</fullName>
    </submittedName>
</protein>
<reference evidence="2" key="1">
    <citation type="journal article" date="2022" name="Mol. Ecol. Resour.">
        <title>The genomes of chicory, endive, great burdock and yacon provide insights into Asteraceae palaeo-polyploidization history and plant inulin production.</title>
        <authorList>
            <person name="Fan W."/>
            <person name="Wang S."/>
            <person name="Wang H."/>
            <person name="Wang A."/>
            <person name="Jiang F."/>
            <person name="Liu H."/>
            <person name="Zhao H."/>
            <person name="Xu D."/>
            <person name="Zhang Y."/>
        </authorList>
    </citation>
    <scope>NUCLEOTIDE SEQUENCE [LARGE SCALE GENOMIC DNA]</scope>
    <source>
        <strain evidence="2">cv. Punajuju</strain>
    </source>
</reference>
<gene>
    <name evidence="1" type="ORF">L2E82_40146</name>
</gene>
<reference evidence="1 2" key="2">
    <citation type="journal article" date="2022" name="Mol. Ecol. Resour.">
        <title>The genomes of chicory, endive, great burdock and yacon provide insights into Asteraceae paleo-polyploidization history and plant inulin production.</title>
        <authorList>
            <person name="Fan W."/>
            <person name="Wang S."/>
            <person name="Wang H."/>
            <person name="Wang A."/>
            <person name="Jiang F."/>
            <person name="Liu H."/>
            <person name="Zhao H."/>
            <person name="Xu D."/>
            <person name="Zhang Y."/>
        </authorList>
    </citation>
    <scope>NUCLEOTIDE SEQUENCE [LARGE SCALE GENOMIC DNA]</scope>
    <source>
        <strain evidence="2">cv. Punajuju</strain>
        <tissue evidence="1">Leaves</tissue>
    </source>
</reference>
<comment type="caution">
    <text evidence="1">The sequence shown here is derived from an EMBL/GenBank/DDBJ whole genome shotgun (WGS) entry which is preliminary data.</text>
</comment>
<proteinExistence type="predicted"/>